<proteinExistence type="predicted"/>
<dbReference type="EMBL" id="RBZO01000002">
    <property type="protein sequence ID" value="RKQ18228.1"/>
    <property type="molecule type" value="Genomic_DNA"/>
</dbReference>
<keyword evidence="2" id="KW-1185">Reference proteome</keyword>
<reference evidence="1 2" key="1">
    <citation type="journal article" date="2015" name="Antonie Van Leeuwenhoek">
        <title>Oceanobacillus bengalensis sp. nov., a bacterium isolated from seawater of the Bay of Bengal.</title>
        <authorList>
            <person name="Yongchang O."/>
            <person name="Xiang W."/>
            <person name="Wang G."/>
        </authorList>
    </citation>
    <scope>NUCLEOTIDE SEQUENCE [LARGE SCALE GENOMIC DNA]</scope>
    <source>
        <strain evidence="1 2">MCCC 1K00260</strain>
    </source>
</reference>
<gene>
    <name evidence="1" type="ORF">D8M05_02145</name>
</gene>
<evidence type="ECO:0000313" key="1">
    <source>
        <dbReference type="EMBL" id="RKQ18228.1"/>
    </source>
</evidence>
<protein>
    <submittedName>
        <fullName evidence="1">Uncharacterized protein</fullName>
    </submittedName>
</protein>
<dbReference type="Proteomes" id="UP000281813">
    <property type="component" value="Unassembled WGS sequence"/>
</dbReference>
<comment type="caution">
    <text evidence="1">The sequence shown here is derived from an EMBL/GenBank/DDBJ whole genome shotgun (WGS) entry which is preliminary data.</text>
</comment>
<accession>A0A494Z6M0</accession>
<sequence>MFPPLGLHYSILQYDYCIMMVDCSGGQSTPAGKAHVRRLQKKRSLLLWRLRPCPKVRVLAARSGNQQSTYCAFYINCEVTQLKGEYHKIQRTFQKHIIRE</sequence>
<dbReference type="AlphaFoldDB" id="A0A494Z6M0"/>
<name>A0A494Z6M0_9BACI</name>
<evidence type="ECO:0000313" key="2">
    <source>
        <dbReference type="Proteomes" id="UP000281813"/>
    </source>
</evidence>
<organism evidence="1 2">
    <name type="scientific">Oceanobacillus bengalensis</name>
    <dbReference type="NCBI Taxonomy" id="1435466"/>
    <lineage>
        <taxon>Bacteria</taxon>
        <taxon>Bacillati</taxon>
        <taxon>Bacillota</taxon>
        <taxon>Bacilli</taxon>
        <taxon>Bacillales</taxon>
        <taxon>Bacillaceae</taxon>
        <taxon>Oceanobacillus</taxon>
    </lineage>
</organism>